<name>A0A3Q9KSC8_STRGD</name>
<proteinExistence type="predicted"/>
<reference evidence="3 5" key="1">
    <citation type="submission" date="2018-04" db="EMBL/GenBank/DDBJ databases">
        <title>Complete genome sequences of Streptomyces griseoviridis K61 and characterization of antagonistic properties of biological control agents.</title>
        <authorList>
            <person name="Mariita R.M."/>
            <person name="Sello J.K."/>
        </authorList>
    </citation>
    <scope>NUCLEOTIDE SEQUENCE [LARGE SCALE GENOMIC DNA]</scope>
    <source>
        <strain evidence="3 5">K61</strain>
    </source>
</reference>
<protein>
    <submittedName>
        <fullName evidence="2">XRE family transcriptional regulator</fullName>
    </submittedName>
</protein>
<accession>A0A3Q9KSC8</accession>
<dbReference type="EMBL" id="CP029078">
    <property type="protein sequence ID" value="QCN89857.1"/>
    <property type="molecule type" value="Genomic_DNA"/>
</dbReference>
<dbReference type="InterPro" id="IPR001387">
    <property type="entry name" value="Cro/C1-type_HTH"/>
</dbReference>
<feature type="region of interest" description="Disordered" evidence="1">
    <location>
        <begin position="1"/>
        <end position="28"/>
    </location>
</feature>
<dbReference type="CDD" id="cd00093">
    <property type="entry name" value="HTH_XRE"/>
    <property type="match status" value="1"/>
</dbReference>
<dbReference type="Pfam" id="PF13560">
    <property type="entry name" value="HTH_31"/>
    <property type="match status" value="1"/>
</dbReference>
<keyword evidence="5" id="KW-1185">Reference proteome</keyword>
<evidence type="ECO:0000313" key="4">
    <source>
        <dbReference type="Proteomes" id="UP000271291"/>
    </source>
</evidence>
<dbReference type="KEGG" id="sgd:ELQ87_02485"/>
<dbReference type="OrthoDB" id="9795572at2"/>
<reference evidence="2 4" key="2">
    <citation type="submission" date="2018-12" db="EMBL/GenBank/DDBJ databases">
        <title>Streptomyces griseoviridis F1-27 complete genome.</title>
        <authorList>
            <person name="Mariita R.M."/>
            <person name="Sello J.K."/>
        </authorList>
    </citation>
    <scope>NUCLEOTIDE SEQUENCE [LARGE SCALE GENOMIC DNA]</scope>
    <source>
        <strain evidence="2 4">F1-27</strain>
    </source>
</reference>
<dbReference type="EMBL" id="CP034687">
    <property type="protein sequence ID" value="AZS83288.1"/>
    <property type="molecule type" value="Genomic_DNA"/>
</dbReference>
<organism evidence="2 4">
    <name type="scientific">Streptomyces griseoviridis</name>
    <dbReference type="NCBI Taxonomy" id="45398"/>
    <lineage>
        <taxon>Bacteria</taxon>
        <taxon>Bacillati</taxon>
        <taxon>Actinomycetota</taxon>
        <taxon>Actinomycetes</taxon>
        <taxon>Kitasatosporales</taxon>
        <taxon>Streptomycetaceae</taxon>
        <taxon>Streptomyces</taxon>
    </lineage>
</organism>
<gene>
    <name evidence="3" type="ORF">DDJ31_36875</name>
    <name evidence="2" type="ORF">ELQ87_02485</name>
</gene>
<dbReference type="Proteomes" id="UP000501753">
    <property type="component" value="Chromosome"/>
</dbReference>
<sequence length="336" mass="36037">MGRRPDEGAPGAGRGCPQRGGRHRQRPLDGNALVLGTADLEEEAAVLVVLGVWLRSLRHAGRLRLTDVARPGVSAPTLHRWETGRAADPSLVRELLASYGVADEEIEWMISQLPPRDPGSRERAARRSYQMFCDWGGKLARARYEAVNRAASEVIEFGSVLLPASIRTPGYDAVVAGPGVCRESGPMTGFPGQRRVVLVDEAVLYRPVAADHSVLYRQLSHLLALLDREHPHPDVRGGLRVRVVPMDAAPRPFQDVGPLVRMTLLGRELLCRPGQAPSYLVGEALEAEHAESLKGAARSLGRQASQAAVARAKAHLLSVHGGLPASAGEAAGGAPR</sequence>
<evidence type="ECO:0000313" key="5">
    <source>
        <dbReference type="Proteomes" id="UP000501753"/>
    </source>
</evidence>
<dbReference type="AlphaFoldDB" id="A0A3Q9KSC8"/>
<evidence type="ECO:0000313" key="3">
    <source>
        <dbReference type="EMBL" id="QCN89857.1"/>
    </source>
</evidence>
<dbReference type="Proteomes" id="UP000271291">
    <property type="component" value="Chromosome"/>
</dbReference>
<evidence type="ECO:0000313" key="2">
    <source>
        <dbReference type="EMBL" id="AZS83288.1"/>
    </source>
</evidence>
<evidence type="ECO:0000256" key="1">
    <source>
        <dbReference type="SAM" id="MobiDB-lite"/>
    </source>
</evidence>